<name>A0A8T3CS39_9TELE</name>
<feature type="compositionally biased region" description="Acidic residues" evidence="1">
    <location>
        <begin position="115"/>
        <end position="125"/>
    </location>
</feature>
<dbReference type="EMBL" id="JAERUA010000019">
    <property type="protein sequence ID" value="KAI1886537.1"/>
    <property type="molecule type" value="Genomic_DNA"/>
</dbReference>
<organism evidence="2 3">
    <name type="scientific">Albula goreensis</name>
    <dbReference type="NCBI Taxonomy" id="1534307"/>
    <lineage>
        <taxon>Eukaryota</taxon>
        <taxon>Metazoa</taxon>
        <taxon>Chordata</taxon>
        <taxon>Craniata</taxon>
        <taxon>Vertebrata</taxon>
        <taxon>Euteleostomi</taxon>
        <taxon>Actinopterygii</taxon>
        <taxon>Neopterygii</taxon>
        <taxon>Teleostei</taxon>
        <taxon>Albuliformes</taxon>
        <taxon>Albulidae</taxon>
        <taxon>Albula</taxon>
    </lineage>
</organism>
<feature type="region of interest" description="Disordered" evidence="1">
    <location>
        <begin position="95"/>
        <end position="161"/>
    </location>
</feature>
<reference evidence="2" key="1">
    <citation type="submission" date="2021-01" db="EMBL/GenBank/DDBJ databases">
        <authorList>
            <person name="Zahm M."/>
            <person name="Roques C."/>
            <person name="Cabau C."/>
            <person name="Klopp C."/>
            <person name="Donnadieu C."/>
            <person name="Jouanno E."/>
            <person name="Lampietro C."/>
            <person name="Louis A."/>
            <person name="Herpin A."/>
            <person name="Echchiki A."/>
            <person name="Berthelot C."/>
            <person name="Parey E."/>
            <person name="Roest-Crollius H."/>
            <person name="Braasch I."/>
            <person name="Postlethwait J."/>
            <person name="Bobe J."/>
            <person name="Montfort J."/>
            <person name="Bouchez O."/>
            <person name="Begum T."/>
            <person name="Mejri S."/>
            <person name="Adams A."/>
            <person name="Chen W.-J."/>
            <person name="Guiguen Y."/>
        </authorList>
    </citation>
    <scope>NUCLEOTIDE SEQUENCE</scope>
    <source>
        <tissue evidence="2">Blood</tissue>
    </source>
</reference>
<evidence type="ECO:0000313" key="3">
    <source>
        <dbReference type="Proteomes" id="UP000829720"/>
    </source>
</evidence>
<evidence type="ECO:0000256" key="1">
    <source>
        <dbReference type="SAM" id="MobiDB-lite"/>
    </source>
</evidence>
<comment type="caution">
    <text evidence="2">The sequence shown here is derived from an EMBL/GenBank/DDBJ whole genome shotgun (WGS) entry which is preliminary data.</text>
</comment>
<keyword evidence="3" id="KW-1185">Reference proteome</keyword>
<gene>
    <name evidence="2" type="ORF">AGOR_G00196790</name>
</gene>
<protein>
    <submittedName>
        <fullName evidence="2">Uncharacterized protein</fullName>
    </submittedName>
</protein>
<dbReference type="Proteomes" id="UP000829720">
    <property type="component" value="Unassembled WGS sequence"/>
</dbReference>
<evidence type="ECO:0000313" key="2">
    <source>
        <dbReference type="EMBL" id="KAI1886537.1"/>
    </source>
</evidence>
<dbReference type="OrthoDB" id="10575246at2759"/>
<dbReference type="AlphaFoldDB" id="A0A8T3CS39"/>
<proteinExistence type="predicted"/>
<accession>A0A8T3CS39</accession>
<sequence length="241" mass="26666">METPGARCVTLTLTSRTQRLCVGSWAVGYLQRCGGQLRLARGRARCGQRRFSVEETNLRFTSVQHHPHRNNTALMKTTWDWCVLIHGKAELCRTSLDPDAPDQAADEEPLHVEDEGSEDAEDEGDPALHHPAPPSGKAPTRPAALRPVPSPPPNRQLLSSPALLVPLGQTLRLTGALRARRAAGLPAHVEKKADELARLWTALPHGDKLRLLYPSHHQDRLMKACCQATFPLRSEVIKGHW</sequence>